<proteinExistence type="predicted"/>
<dbReference type="EMBL" id="MKIQ01000027">
    <property type="protein sequence ID" value="OFI46739.1"/>
    <property type="molecule type" value="Genomic_DNA"/>
</dbReference>
<keyword evidence="2" id="KW-1185">Reference proteome</keyword>
<evidence type="ECO:0000313" key="2">
    <source>
        <dbReference type="Proteomes" id="UP000177273"/>
    </source>
</evidence>
<dbReference type="AlphaFoldDB" id="A0A9Q5JG46"/>
<dbReference type="OrthoDB" id="9911147at2"/>
<dbReference type="RefSeq" id="WP_070787872.1">
    <property type="nucleotide sequence ID" value="NZ_MKIQ01000027.1"/>
</dbReference>
<dbReference type="Proteomes" id="UP000177273">
    <property type="component" value="Unassembled WGS sequence"/>
</dbReference>
<evidence type="ECO:0008006" key="3">
    <source>
        <dbReference type="Google" id="ProtNLM"/>
    </source>
</evidence>
<organism evidence="1 2">
    <name type="scientific">Floricoccus penangensis</name>
    <dbReference type="NCBI Taxonomy" id="1859475"/>
    <lineage>
        <taxon>Bacteria</taxon>
        <taxon>Bacillati</taxon>
        <taxon>Bacillota</taxon>
        <taxon>Bacilli</taxon>
        <taxon>Lactobacillales</taxon>
        <taxon>Streptococcaceae</taxon>
        <taxon>Floricoccus</taxon>
    </lineage>
</organism>
<evidence type="ECO:0000313" key="1">
    <source>
        <dbReference type="EMBL" id="OFI46739.1"/>
    </source>
</evidence>
<reference evidence="2" key="1">
    <citation type="submission" date="2016-09" db="EMBL/GenBank/DDBJ databases">
        <title>Draft genome sequence of a novel species of the family Streptococcaceae isolated from flowers.</title>
        <authorList>
            <person name="Chuah L.-O."/>
            <person name="Yap K.-P."/>
            <person name="Thong K.L."/>
            <person name="Liong M.T."/>
            <person name="Ahmad R."/>
            <person name="Rusul G."/>
        </authorList>
    </citation>
    <scope>NUCLEOTIDE SEQUENCE [LARGE SCALE GENOMIC DNA]</scope>
    <source>
        <strain evidence="2">HibF3</strain>
    </source>
</reference>
<sequence>MREFKVGDIVKVINKERFSFGRVGVIKEINSASAPYKVELPIGTIWFYENDLELAKPKIVVPKWFDKWYKEQLKEDGIDNRILTGNMFTVIGNLKKLYEKCGMYSPKQFSDKYLYIDTHKLDLIRIILGDLEYEVEKVVKWTVEVLDDEKDIHRVVENRNMKYSTLSCLAICYNATVEDAYKWDTKEEAKLYIEVNKIEGAEAVPVEM</sequence>
<comment type="caution">
    <text evidence="1">The sequence shown here is derived from an EMBL/GenBank/DDBJ whole genome shotgun (WGS) entry which is preliminary data.</text>
</comment>
<protein>
    <recommendedName>
        <fullName evidence="3">DUF1642 domain-containing protein</fullName>
    </recommendedName>
</protein>
<accession>A0A9Q5JG46</accession>
<name>A0A9Q5JG46_9LACT</name>
<gene>
    <name evidence="1" type="ORF">BG262_02775</name>
</gene>